<dbReference type="EMBL" id="JATAAI010000022">
    <property type="protein sequence ID" value="KAK1738112.1"/>
    <property type="molecule type" value="Genomic_DNA"/>
</dbReference>
<comment type="caution">
    <text evidence="1">The sequence shown here is derived from an EMBL/GenBank/DDBJ whole genome shotgun (WGS) entry which is preliminary data.</text>
</comment>
<dbReference type="InterPro" id="IPR056470">
    <property type="entry name" value="BesD/HalB-like"/>
</dbReference>
<protein>
    <recommendedName>
        <fullName evidence="3">Fe2OG dioxygenase domain-containing protein</fullName>
    </recommendedName>
</protein>
<sequence>MKRSNLLSNHIQMISSTSPSLLNGFVDWSILADPSTIETCRQSLKDDGVMLLPNFVTPAGITHLKEEILSCPHNESTQHYTPYQDQGDFEKYPASHPRNYKLHSSASFVGRKSLETTTKVQCISMYNDERVIDFLSKVLGHKLYRSKDENGSVYSYRITSNHNPPWHFDESHYTMILYLQSSESGGEFEYVPWCRPTRSVDDEDGHDIINKILIEKDNNDDLIQQVQPQDGMLLFFAGAHTFHRAAPIQGNTARIGLVFTFSEDKTFRNSDDVKSSNQWDPADF</sequence>
<evidence type="ECO:0000313" key="2">
    <source>
        <dbReference type="Proteomes" id="UP001224775"/>
    </source>
</evidence>
<dbReference type="Pfam" id="PF23169">
    <property type="entry name" value="HalD"/>
    <property type="match status" value="1"/>
</dbReference>
<dbReference type="Proteomes" id="UP001224775">
    <property type="component" value="Unassembled WGS sequence"/>
</dbReference>
<name>A0AAD8Y327_9STRA</name>
<keyword evidence="2" id="KW-1185">Reference proteome</keyword>
<evidence type="ECO:0008006" key="3">
    <source>
        <dbReference type="Google" id="ProtNLM"/>
    </source>
</evidence>
<accession>A0AAD8Y327</accession>
<reference evidence="1" key="1">
    <citation type="submission" date="2023-06" db="EMBL/GenBank/DDBJ databases">
        <title>Survivors Of The Sea: Transcriptome response of Skeletonema marinoi to long-term dormancy.</title>
        <authorList>
            <person name="Pinder M.I.M."/>
            <person name="Kourtchenko O."/>
            <person name="Robertson E.K."/>
            <person name="Larsson T."/>
            <person name="Maumus F."/>
            <person name="Osuna-Cruz C.M."/>
            <person name="Vancaester E."/>
            <person name="Stenow R."/>
            <person name="Vandepoele K."/>
            <person name="Ploug H."/>
            <person name="Bruchert V."/>
            <person name="Godhe A."/>
            <person name="Topel M."/>
        </authorList>
    </citation>
    <scope>NUCLEOTIDE SEQUENCE</scope>
    <source>
        <strain evidence="1">R05AC</strain>
    </source>
</reference>
<dbReference type="AlphaFoldDB" id="A0AAD8Y327"/>
<gene>
    <name evidence="1" type="ORF">QTG54_011406</name>
</gene>
<organism evidence="1 2">
    <name type="scientific">Skeletonema marinoi</name>
    <dbReference type="NCBI Taxonomy" id="267567"/>
    <lineage>
        <taxon>Eukaryota</taxon>
        <taxon>Sar</taxon>
        <taxon>Stramenopiles</taxon>
        <taxon>Ochrophyta</taxon>
        <taxon>Bacillariophyta</taxon>
        <taxon>Coscinodiscophyceae</taxon>
        <taxon>Thalassiosirophycidae</taxon>
        <taxon>Thalassiosirales</taxon>
        <taxon>Skeletonemataceae</taxon>
        <taxon>Skeletonema</taxon>
        <taxon>Skeletonema marinoi-dohrnii complex</taxon>
    </lineage>
</organism>
<dbReference type="Gene3D" id="2.60.120.620">
    <property type="entry name" value="q2cbj1_9rhob like domain"/>
    <property type="match status" value="1"/>
</dbReference>
<evidence type="ECO:0000313" key="1">
    <source>
        <dbReference type="EMBL" id="KAK1738112.1"/>
    </source>
</evidence>
<proteinExistence type="predicted"/>
<dbReference type="SUPFAM" id="SSF51197">
    <property type="entry name" value="Clavaminate synthase-like"/>
    <property type="match status" value="1"/>
</dbReference>